<dbReference type="PANTHER" id="PTHR31751">
    <property type="entry name" value="SI:CH211-108C17.2-RELATED-RELATED"/>
    <property type="match status" value="1"/>
</dbReference>
<reference evidence="1" key="2">
    <citation type="journal article" date="2023" name="Science">
        <title>Genomic signatures of disease resistance in endangered staghorn corals.</title>
        <authorList>
            <person name="Vollmer S.V."/>
            <person name="Selwyn J.D."/>
            <person name="Despard B.A."/>
            <person name="Roesel C.L."/>
        </authorList>
    </citation>
    <scope>NUCLEOTIDE SEQUENCE</scope>
    <source>
        <strain evidence="1">K2</strain>
    </source>
</reference>
<sequence length="119" mass="13651">MAPKGTKHYYDIWHIAKGIGKKIDALAKQKDCENAGLWRRSIINHLYWIAATAPEGDGDMLEAMWKSVSNHIQDVHDGHSELYPECAHGPLDEDERDKEWLQPCKIYISIQFTMKIPSC</sequence>
<evidence type="ECO:0000313" key="2">
    <source>
        <dbReference type="Proteomes" id="UP001249851"/>
    </source>
</evidence>
<dbReference type="PANTHER" id="PTHR31751:SF42">
    <property type="entry name" value="PROTEIN CBG10204"/>
    <property type="match status" value="1"/>
</dbReference>
<dbReference type="Proteomes" id="UP001249851">
    <property type="component" value="Unassembled WGS sequence"/>
</dbReference>
<accession>A0AAD9QLC8</accession>
<reference evidence="1" key="1">
    <citation type="journal article" date="2023" name="G3 (Bethesda)">
        <title>Whole genome assembly and annotation of the endangered Caribbean coral Acropora cervicornis.</title>
        <authorList>
            <person name="Selwyn J.D."/>
            <person name="Vollmer S.V."/>
        </authorList>
    </citation>
    <scope>NUCLEOTIDE SEQUENCE</scope>
    <source>
        <strain evidence="1">K2</strain>
    </source>
</reference>
<evidence type="ECO:0000313" key="1">
    <source>
        <dbReference type="EMBL" id="KAK2563076.1"/>
    </source>
</evidence>
<dbReference type="EMBL" id="JARQWQ010000026">
    <property type="protein sequence ID" value="KAK2563076.1"/>
    <property type="molecule type" value="Genomic_DNA"/>
</dbReference>
<dbReference type="AlphaFoldDB" id="A0AAD9QLC8"/>
<proteinExistence type="predicted"/>
<evidence type="ECO:0008006" key="3">
    <source>
        <dbReference type="Google" id="ProtNLM"/>
    </source>
</evidence>
<comment type="caution">
    <text evidence="1">The sequence shown here is derived from an EMBL/GenBank/DDBJ whole genome shotgun (WGS) entry which is preliminary data.</text>
</comment>
<organism evidence="1 2">
    <name type="scientific">Acropora cervicornis</name>
    <name type="common">Staghorn coral</name>
    <dbReference type="NCBI Taxonomy" id="6130"/>
    <lineage>
        <taxon>Eukaryota</taxon>
        <taxon>Metazoa</taxon>
        <taxon>Cnidaria</taxon>
        <taxon>Anthozoa</taxon>
        <taxon>Hexacorallia</taxon>
        <taxon>Scleractinia</taxon>
        <taxon>Astrocoeniina</taxon>
        <taxon>Acroporidae</taxon>
        <taxon>Acropora</taxon>
    </lineage>
</organism>
<keyword evidence="2" id="KW-1185">Reference proteome</keyword>
<gene>
    <name evidence="1" type="ORF">P5673_013410</name>
</gene>
<name>A0AAD9QLC8_ACRCE</name>
<protein>
    <recommendedName>
        <fullName evidence="3">Transposase</fullName>
    </recommendedName>
</protein>